<feature type="compositionally biased region" description="Gly residues" evidence="1">
    <location>
        <begin position="94"/>
        <end position="103"/>
    </location>
</feature>
<feature type="transmembrane region" description="Helical" evidence="2">
    <location>
        <begin position="45"/>
        <end position="71"/>
    </location>
</feature>
<feature type="transmembrane region" description="Helical" evidence="2">
    <location>
        <begin position="17"/>
        <end position="39"/>
    </location>
</feature>
<evidence type="ECO:0000313" key="3">
    <source>
        <dbReference type="EMBL" id="GGS57434.1"/>
    </source>
</evidence>
<dbReference type="Proteomes" id="UP000660680">
    <property type="component" value="Unassembled WGS sequence"/>
</dbReference>
<reference evidence="3" key="2">
    <citation type="submission" date="2020-09" db="EMBL/GenBank/DDBJ databases">
        <authorList>
            <person name="Sun Q."/>
            <person name="Ohkuma M."/>
        </authorList>
    </citation>
    <scope>NUCLEOTIDE SEQUENCE</scope>
    <source>
        <strain evidence="3">JCM 3276</strain>
    </source>
</reference>
<accession>A0A918GRN3</accession>
<protein>
    <submittedName>
        <fullName evidence="3">Uncharacterized protein</fullName>
    </submittedName>
</protein>
<keyword evidence="2" id="KW-1133">Transmembrane helix</keyword>
<name>A0A918GRN3_9PSEU</name>
<feature type="region of interest" description="Disordered" evidence="1">
    <location>
        <begin position="75"/>
        <end position="103"/>
    </location>
</feature>
<proteinExistence type="predicted"/>
<evidence type="ECO:0000256" key="2">
    <source>
        <dbReference type="SAM" id="Phobius"/>
    </source>
</evidence>
<dbReference type="AlphaFoldDB" id="A0A918GRN3"/>
<evidence type="ECO:0000313" key="4">
    <source>
        <dbReference type="Proteomes" id="UP000660680"/>
    </source>
</evidence>
<evidence type="ECO:0000256" key="1">
    <source>
        <dbReference type="SAM" id="MobiDB-lite"/>
    </source>
</evidence>
<keyword evidence="4" id="KW-1185">Reference proteome</keyword>
<dbReference type="EMBL" id="BMRB01000009">
    <property type="protein sequence ID" value="GGS57434.1"/>
    <property type="molecule type" value="Genomic_DNA"/>
</dbReference>
<comment type="caution">
    <text evidence="3">The sequence shown here is derived from an EMBL/GenBank/DDBJ whole genome shotgun (WGS) entry which is preliminary data.</text>
</comment>
<gene>
    <name evidence="3" type="ORF">GCM10010171_60470</name>
</gene>
<reference evidence="3" key="1">
    <citation type="journal article" date="2014" name="Int. J. Syst. Evol. Microbiol.">
        <title>Complete genome sequence of Corynebacterium casei LMG S-19264T (=DSM 44701T), isolated from a smear-ripened cheese.</title>
        <authorList>
            <consortium name="US DOE Joint Genome Institute (JGI-PGF)"/>
            <person name="Walter F."/>
            <person name="Albersmeier A."/>
            <person name="Kalinowski J."/>
            <person name="Ruckert C."/>
        </authorList>
    </citation>
    <scope>NUCLEOTIDE SEQUENCE</scope>
    <source>
        <strain evidence="3">JCM 3276</strain>
    </source>
</reference>
<sequence length="103" mass="10732">MLAVWPPRWWLGRRVRVAAVLVVWVLIGGAAVVLVGWALVGGVGVVLVVWVLVGGVAAVLGPGVAVPLRWLPGQRRQRRDRQPAPGRLVPSRVPGGGGGLAAT</sequence>
<keyword evidence="2" id="KW-0472">Membrane</keyword>
<organism evidence="3 4">
    <name type="scientific">Actinokineospora fastidiosa</name>
    <dbReference type="NCBI Taxonomy" id="1816"/>
    <lineage>
        <taxon>Bacteria</taxon>
        <taxon>Bacillati</taxon>
        <taxon>Actinomycetota</taxon>
        <taxon>Actinomycetes</taxon>
        <taxon>Pseudonocardiales</taxon>
        <taxon>Pseudonocardiaceae</taxon>
        <taxon>Actinokineospora</taxon>
    </lineage>
</organism>
<keyword evidence="2" id="KW-0812">Transmembrane</keyword>